<keyword evidence="3" id="KW-1185">Reference proteome</keyword>
<evidence type="ECO:0000313" key="3">
    <source>
        <dbReference type="Proteomes" id="UP001652432"/>
    </source>
</evidence>
<reference evidence="2 3" key="1">
    <citation type="journal article" date="2021" name="ISME Commun">
        <title>Automated analysis of genomic sequences facilitates high-throughput and comprehensive description of bacteria.</title>
        <authorList>
            <person name="Hitch T.C.A."/>
        </authorList>
    </citation>
    <scope>NUCLEOTIDE SEQUENCE [LARGE SCALE GENOMIC DNA]</scope>
    <source>
        <strain evidence="2 3">Sanger_18</strain>
    </source>
</reference>
<accession>A0ABT2SZQ8</accession>
<feature type="transmembrane region" description="Helical" evidence="1">
    <location>
        <begin position="18"/>
        <end position="37"/>
    </location>
</feature>
<dbReference type="RefSeq" id="WP_262573223.1">
    <property type="nucleotide sequence ID" value="NZ_JAOQKJ010000002.1"/>
</dbReference>
<name>A0ABT2SZQ8_9FIRM</name>
<proteinExistence type="predicted"/>
<evidence type="ECO:0000313" key="2">
    <source>
        <dbReference type="EMBL" id="MCU6743476.1"/>
    </source>
</evidence>
<comment type="caution">
    <text evidence="2">The sequence shown here is derived from an EMBL/GenBank/DDBJ whole genome shotgun (WGS) entry which is preliminary data.</text>
</comment>
<evidence type="ECO:0000256" key="1">
    <source>
        <dbReference type="SAM" id="Phobius"/>
    </source>
</evidence>
<dbReference type="EMBL" id="JAOQKJ010000002">
    <property type="protein sequence ID" value="MCU6743476.1"/>
    <property type="molecule type" value="Genomic_DNA"/>
</dbReference>
<keyword evidence="1" id="KW-0472">Membrane</keyword>
<dbReference type="Proteomes" id="UP001652432">
    <property type="component" value="Unassembled WGS sequence"/>
</dbReference>
<organism evidence="2 3">
    <name type="scientific">Suilimivivens aceti</name>
    <dbReference type="NCBI Taxonomy" id="2981774"/>
    <lineage>
        <taxon>Bacteria</taxon>
        <taxon>Bacillati</taxon>
        <taxon>Bacillota</taxon>
        <taxon>Clostridia</taxon>
        <taxon>Lachnospirales</taxon>
        <taxon>Lachnospiraceae</taxon>
        <taxon>Suilimivivens</taxon>
    </lineage>
</organism>
<feature type="transmembrane region" description="Helical" evidence="1">
    <location>
        <begin position="49"/>
        <end position="69"/>
    </location>
</feature>
<gene>
    <name evidence="2" type="ORF">OCV77_02985</name>
</gene>
<keyword evidence="1" id="KW-1133">Transmembrane helix</keyword>
<protein>
    <submittedName>
        <fullName evidence="2">Uncharacterized protein</fullName>
    </submittedName>
</protein>
<keyword evidence="1" id="KW-0812">Transmembrane</keyword>
<sequence length="163" mass="18545">MASYVNNTEKAENNRSSAYTLLIVGIAGFILVVLYFLDVIPVRGLNKYMISGVMGALFLLFIIMGCVSLRSARIFEKKAGSENNLTSEIKKWCMTNLSAKAIDESLHFDQEEEEAKYFARTERVKELISGKFMNLDQDYLERLADEIYASIFEKNGQEKETDL</sequence>